<dbReference type="PANTHER" id="PTHR48022:SF51">
    <property type="entry name" value="ALPHA-GLUCOSIDE TRANSPORTER, PUTATIVE (AFU_ORTHOLOGUE AFUA_6G11920)-RELATED"/>
    <property type="match status" value="1"/>
</dbReference>
<sequence>LRAHTTALATATQSILGIIMNIAIPYMVNPDEGNLKGKVGFVFGGLAAIATLGARIYVPELKGRTNREIDMLFAARIPTKKMGSYHLDQEVASDARMTMKRIQA</sequence>
<keyword evidence="4 5" id="KW-0472">Membrane</keyword>
<evidence type="ECO:0000256" key="3">
    <source>
        <dbReference type="ARBA" id="ARBA00022989"/>
    </source>
</evidence>
<dbReference type="RefSeq" id="XP_007713127.1">
    <property type="nucleotide sequence ID" value="XM_007714937.1"/>
</dbReference>
<comment type="subcellular location">
    <subcellularLocation>
        <location evidence="1">Membrane</location>
        <topology evidence="1">Multi-pass membrane protein</topology>
    </subcellularLocation>
</comment>
<feature type="transmembrane region" description="Helical" evidence="5">
    <location>
        <begin position="7"/>
        <end position="28"/>
    </location>
</feature>
<keyword evidence="3 5" id="KW-1133">Transmembrane helix</keyword>
<name>W6Y3J2_COCC2</name>
<dbReference type="PANTHER" id="PTHR48022">
    <property type="entry name" value="PLASTIDIC GLUCOSE TRANSPORTER 4"/>
    <property type="match status" value="1"/>
</dbReference>
<dbReference type="HOGENOM" id="CLU_2256369_0_0_1"/>
<evidence type="ECO:0000256" key="2">
    <source>
        <dbReference type="ARBA" id="ARBA00022692"/>
    </source>
</evidence>
<evidence type="ECO:0000256" key="4">
    <source>
        <dbReference type="ARBA" id="ARBA00023136"/>
    </source>
</evidence>
<gene>
    <name evidence="6" type="ORF">COCCADRAFT_98360</name>
</gene>
<evidence type="ECO:0000256" key="5">
    <source>
        <dbReference type="SAM" id="Phobius"/>
    </source>
</evidence>
<accession>W6Y3J2</accession>
<feature type="non-terminal residue" evidence="6">
    <location>
        <position position="1"/>
    </location>
</feature>
<dbReference type="OrthoDB" id="6612291at2759"/>
<keyword evidence="7" id="KW-1185">Reference proteome</keyword>
<dbReference type="GeneID" id="19154557"/>
<keyword evidence="2 5" id="KW-0812">Transmembrane</keyword>
<evidence type="ECO:0008006" key="8">
    <source>
        <dbReference type="Google" id="ProtNLM"/>
    </source>
</evidence>
<dbReference type="InterPro" id="IPR050360">
    <property type="entry name" value="MFS_Sugar_Transporters"/>
</dbReference>
<organism evidence="6 7">
    <name type="scientific">Cochliobolus carbonum (strain 26-R-13)</name>
    <name type="common">Maize leaf spot fungus</name>
    <name type="synonym">Bipolaris zeicola</name>
    <dbReference type="NCBI Taxonomy" id="930089"/>
    <lineage>
        <taxon>Eukaryota</taxon>
        <taxon>Fungi</taxon>
        <taxon>Dikarya</taxon>
        <taxon>Ascomycota</taxon>
        <taxon>Pezizomycotina</taxon>
        <taxon>Dothideomycetes</taxon>
        <taxon>Pleosporomycetidae</taxon>
        <taxon>Pleosporales</taxon>
        <taxon>Pleosporineae</taxon>
        <taxon>Pleosporaceae</taxon>
        <taxon>Bipolaris</taxon>
    </lineage>
</organism>
<dbReference type="KEGG" id="bze:COCCADRAFT_98360"/>
<evidence type="ECO:0000313" key="7">
    <source>
        <dbReference type="Proteomes" id="UP000053841"/>
    </source>
</evidence>
<dbReference type="eggNOG" id="KOG0254">
    <property type="taxonomic scope" value="Eukaryota"/>
</dbReference>
<dbReference type="GO" id="GO:0016020">
    <property type="term" value="C:membrane"/>
    <property type="evidence" value="ECO:0007669"/>
    <property type="project" value="UniProtKB-SubCell"/>
</dbReference>
<dbReference type="GO" id="GO:0005351">
    <property type="term" value="F:carbohydrate:proton symporter activity"/>
    <property type="evidence" value="ECO:0007669"/>
    <property type="project" value="TreeGrafter"/>
</dbReference>
<evidence type="ECO:0000313" key="6">
    <source>
        <dbReference type="EMBL" id="EUC32548.1"/>
    </source>
</evidence>
<evidence type="ECO:0000256" key="1">
    <source>
        <dbReference type="ARBA" id="ARBA00004141"/>
    </source>
</evidence>
<dbReference type="Proteomes" id="UP000053841">
    <property type="component" value="Unassembled WGS sequence"/>
</dbReference>
<proteinExistence type="predicted"/>
<protein>
    <recommendedName>
        <fullName evidence="8">Major facilitator superfamily (MFS) profile domain-containing protein</fullName>
    </recommendedName>
</protein>
<dbReference type="EMBL" id="KI964630">
    <property type="protein sequence ID" value="EUC32548.1"/>
    <property type="molecule type" value="Genomic_DNA"/>
</dbReference>
<feature type="transmembrane region" description="Helical" evidence="5">
    <location>
        <begin position="40"/>
        <end position="58"/>
    </location>
</feature>
<dbReference type="InterPro" id="IPR036259">
    <property type="entry name" value="MFS_trans_sf"/>
</dbReference>
<dbReference type="InterPro" id="IPR005828">
    <property type="entry name" value="MFS_sugar_transport-like"/>
</dbReference>
<reference evidence="6 7" key="1">
    <citation type="journal article" date="2013" name="PLoS Genet.">
        <title>Comparative genome structure, secondary metabolite, and effector coding capacity across Cochliobolus pathogens.</title>
        <authorList>
            <person name="Condon B.J."/>
            <person name="Leng Y."/>
            <person name="Wu D."/>
            <person name="Bushley K.E."/>
            <person name="Ohm R.A."/>
            <person name="Otillar R."/>
            <person name="Martin J."/>
            <person name="Schackwitz W."/>
            <person name="Grimwood J."/>
            <person name="MohdZainudin N."/>
            <person name="Xue C."/>
            <person name="Wang R."/>
            <person name="Manning V.A."/>
            <person name="Dhillon B."/>
            <person name="Tu Z.J."/>
            <person name="Steffenson B.J."/>
            <person name="Salamov A."/>
            <person name="Sun H."/>
            <person name="Lowry S."/>
            <person name="LaButti K."/>
            <person name="Han J."/>
            <person name="Copeland A."/>
            <person name="Lindquist E."/>
            <person name="Barry K."/>
            <person name="Schmutz J."/>
            <person name="Baker S.E."/>
            <person name="Ciuffetti L.M."/>
            <person name="Grigoriev I.V."/>
            <person name="Zhong S."/>
            <person name="Turgeon B.G."/>
        </authorList>
    </citation>
    <scope>NUCLEOTIDE SEQUENCE [LARGE SCALE GENOMIC DNA]</scope>
    <source>
        <strain evidence="6 7">26-R-13</strain>
    </source>
</reference>
<dbReference type="Gene3D" id="1.20.1250.20">
    <property type="entry name" value="MFS general substrate transporter like domains"/>
    <property type="match status" value="1"/>
</dbReference>
<dbReference type="AlphaFoldDB" id="W6Y3J2"/>
<dbReference type="Pfam" id="PF00083">
    <property type="entry name" value="Sugar_tr"/>
    <property type="match status" value="1"/>
</dbReference>